<dbReference type="Proteomes" id="UP000249065">
    <property type="component" value="Unassembled WGS sequence"/>
</dbReference>
<protein>
    <submittedName>
        <fullName evidence="3">Alpha/beta hydrolase</fullName>
    </submittedName>
</protein>
<dbReference type="EMBL" id="QLIX01000021">
    <property type="protein sequence ID" value="RAI57102.1"/>
    <property type="molecule type" value="Genomic_DNA"/>
</dbReference>
<dbReference type="Gene3D" id="3.40.50.1820">
    <property type="entry name" value="alpha/beta hydrolase"/>
    <property type="match status" value="1"/>
</dbReference>
<keyword evidence="1 3" id="KW-0378">Hydrolase</keyword>
<dbReference type="PRINTS" id="PR00111">
    <property type="entry name" value="ABHYDROLASE"/>
</dbReference>
<dbReference type="Pfam" id="PF12697">
    <property type="entry name" value="Abhydrolase_6"/>
    <property type="match status" value="1"/>
</dbReference>
<dbReference type="GO" id="GO:0016787">
    <property type="term" value="F:hydrolase activity"/>
    <property type="evidence" value="ECO:0007669"/>
    <property type="project" value="UniProtKB-KW"/>
</dbReference>
<organism evidence="3 4">
    <name type="scientific">Roseicella frigidaeris</name>
    <dbReference type="NCBI Taxonomy" id="2230885"/>
    <lineage>
        <taxon>Bacteria</taxon>
        <taxon>Pseudomonadati</taxon>
        <taxon>Pseudomonadota</taxon>
        <taxon>Alphaproteobacteria</taxon>
        <taxon>Acetobacterales</taxon>
        <taxon>Roseomonadaceae</taxon>
        <taxon>Roseicella</taxon>
    </lineage>
</organism>
<dbReference type="GO" id="GO:0016020">
    <property type="term" value="C:membrane"/>
    <property type="evidence" value="ECO:0007669"/>
    <property type="project" value="TreeGrafter"/>
</dbReference>
<gene>
    <name evidence="3" type="ORF">DOO78_20810</name>
</gene>
<dbReference type="PANTHER" id="PTHR43798">
    <property type="entry name" value="MONOACYLGLYCEROL LIPASE"/>
    <property type="match status" value="1"/>
</dbReference>
<dbReference type="PANTHER" id="PTHR43798:SF31">
    <property type="entry name" value="AB HYDROLASE SUPERFAMILY PROTEIN YCLE"/>
    <property type="match status" value="1"/>
</dbReference>
<dbReference type="InterPro" id="IPR000073">
    <property type="entry name" value="AB_hydrolase_1"/>
</dbReference>
<accession>A0A327M4F2</accession>
<reference evidence="4" key="1">
    <citation type="submission" date="2018-06" db="EMBL/GenBank/DDBJ databases">
        <authorList>
            <person name="Khan S.A."/>
        </authorList>
    </citation>
    <scope>NUCLEOTIDE SEQUENCE [LARGE SCALE GENOMIC DNA]</scope>
    <source>
        <strain evidence="4">DB-1506</strain>
    </source>
</reference>
<comment type="caution">
    <text evidence="3">The sequence shown here is derived from an EMBL/GenBank/DDBJ whole genome shotgun (WGS) entry which is preliminary data.</text>
</comment>
<evidence type="ECO:0000313" key="4">
    <source>
        <dbReference type="Proteomes" id="UP000249065"/>
    </source>
</evidence>
<keyword evidence="4" id="KW-1185">Reference proteome</keyword>
<feature type="domain" description="AB hydrolase-1" evidence="2">
    <location>
        <begin position="21"/>
        <end position="247"/>
    </location>
</feature>
<dbReference type="OrthoDB" id="9801400at2"/>
<evidence type="ECO:0000256" key="1">
    <source>
        <dbReference type="ARBA" id="ARBA00022801"/>
    </source>
</evidence>
<dbReference type="InterPro" id="IPR050266">
    <property type="entry name" value="AB_hydrolase_sf"/>
</dbReference>
<evidence type="ECO:0000313" key="3">
    <source>
        <dbReference type="EMBL" id="RAI57102.1"/>
    </source>
</evidence>
<name>A0A327M4F2_9PROT</name>
<evidence type="ECO:0000259" key="2">
    <source>
        <dbReference type="Pfam" id="PF12697"/>
    </source>
</evidence>
<proteinExistence type="predicted"/>
<dbReference type="InterPro" id="IPR029058">
    <property type="entry name" value="AB_hydrolase_fold"/>
</dbReference>
<dbReference type="AlphaFoldDB" id="A0A327M4F2"/>
<sequence>MRGGASGMEAYRYGNGPVRAVLIHGWFGDAHDFDAMLAAMDPDLFSLACVEFRGFGARRGEPGPYDVATIARDAVALADELGWERFDVVGHSMGGKAALRVAVEAPGRVGKLCGIAPVWAGRSPFDEQRLGLFRKARDVVGMRQGIVANTTGGRLPAIWSRRVAEHSMRISDPDAFAAYFESWALEDFAREAAAVTAETLVIVGAHDPGITEAVARATWLATLPNAQLVVMPDSGHYPAQECPLILAAHVTRFLAPG</sequence>
<dbReference type="SUPFAM" id="SSF53474">
    <property type="entry name" value="alpha/beta-Hydrolases"/>
    <property type="match status" value="1"/>
</dbReference>